<organism evidence="6 7">
    <name type="scientific">Anthostomella pinea</name>
    <dbReference type="NCBI Taxonomy" id="933095"/>
    <lineage>
        <taxon>Eukaryota</taxon>
        <taxon>Fungi</taxon>
        <taxon>Dikarya</taxon>
        <taxon>Ascomycota</taxon>
        <taxon>Pezizomycotina</taxon>
        <taxon>Sordariomycetes</taxon>
        <taxon>Xylariomycetidae</taxon>
        <taxon>Xylariales</taxon>
        <taxon>Xylariaceae</taxon>
        <taxon>Anthostomella</taxon>
    </lineage>
</organism>
<evidence type="ECO:0000256" key="1">
    <source>
        <dbReference type="ARBA" id="ARBA00007447"/>
    </source>
</evidence>
<dbReference type="InterPro" id="IPR033121">
    <property type="entry name" value="PEPTIDASE_A1"/>
</dbReference>
<evidence type="ECO:0000256" key="3">
    <source>
        <dbReference type="PIRSR" id="PIRSR601461-2"/>
    </source>
</evidence>
<feature type="signal peptide" evidence="4">
    <location>
        <begin position="1"/>
        <end position="16"/>
    </location>
</feature>
<dbReference type="SUPFAM" id="SSF50630">
    <property type="entry name" value="Acid proteases"/>
    <property type="match status" value="1"/>
</dbReference>
<evidence type="ECO:0000256" key="4">
    <source>
        <dbReference type="SAM" id="SignalP"/>
    </source>
</evidence>
<dbReference type="AlphaFoldDB" id="A0AAI8VN01"/>
<keyword evidence="7" id="KW-1185">Reference proteome</keyword>
<accession>A0AAI8VN01</accession>
<dbReference type="PROSITE" id="PS51767">
    <property type="entry name" value="PEPTIDASE_A1"/>
    <property type="match status" value="1"/>
</dbReference>
<gene>
    <name evidence="6" type="ORF">KHLLAP_LOCUS7768</name>
</gene>
<dbReference type="GO" id="GO:0006508">
    <property type="term" value="P:proteolysis"/>
    <property type="evidence" value="ECO:0007669"/>
    <property type="project" value="InterPro"/>
</dbReference>
<keyword evidence="3" id="KW-1015">Disulfide bond</keyword>
<evidence type="ECO:0000313" key="6">
    <source>
        <dbReference type="EMBL" id="CAJ2507300.1"/>
    </source>
</evidence>
<evidence type="ECO:0000256" key="2">
    <source>
        <dbReference type="PIRSR" id="PIRSR601461-1"/>
    </source>
</evidence>
<dbReference type="InterPro" id="IPR001461">
    <property type="entry name" value="Aspartic_peptidase_A1"/>
</dbReference>
<feature type="active site" evidence="2">
    <location>
        <position position="271"/>
    </location>
</feature>
<name>A0AAI8VN01_9PEZI</name>
<dbReference type="InterPro" id="IPR021109">
    <property type="entry name" value="Peptidase_aspartic_dom_sf"/>
</dbReference>
<evidence type="ECO:0000259" key="5">
    <source>
        <dbReference type="PROSITE" id="PS51767"/>
    </source>
</evidence>
<comment type="similarity">
    <text evidence="1">Belongs to the peptidase A1 family.</text>
</comment>
<dbReference type="GO" id="GO:0000324">
    <property type="term" value="C:fungal-type vacuole"/>
    <property type="evidence" value="ECO:0007669"/>
    <property type="project" value="TreeGrafter"/>
</dbReference>
<feature type="domain" description="Peptidase A1" evidence="5">
    <location>
        <begin position="51"/>
        <end position="391"/>
    </location>
</feature>
<comment type="caution">
    <text evidence="6">The sequence shown here is derived from an EMBL/GenBank/DDBJ whole genome shotgun (WGS) entry which is preliminary data.</text>
</comment>
<reference evidence="6" key="1">
    <citation type="submission" date="2023-10" db="EMBL/GenBank/DDBJ databases">
        <authorList>
            <person name="Hackl T."/>
        </authorList>
    </citation>
    <scope>NUCLEOTIDE SEQUENCE</scope>
</reference>
<sequence length="396" mass="42789">MFMMLLSLLFATLSLAEPLELTFRQSTACDSRPWRRDLALPLHNELAYQRYTLDITVGTPPLPYSLTVDTASSYLWVPLANSSGCAPDPCPAGGFDPEDSSTSIATGVPFDVSYGLEPGHTVLGQFYNDTVTVGGAVMPNMTIGACDVPPDIFGSGIWGLIGLGPPVSPDGQANDTIPPLWQSLYQHGYASKQLFSLWLNRQSAETGSILFGGIDETKFEGELKSLPVVTQGRDRVWSEWAVNLTSVAYVGADGTAVNLTGEGRNITTVLDSAAPNMYLPTEIYDDVAARMNATIVQTFPYVSCELRNSTKGLEFGFGFESGGPRVRVPYGEVIYPFGDPANIGEITDDEGRELCYLGLIGTPGPIFLLGATFIRSVYLVFDYDEGKISMGSVKYD</sequence>
<dbReference type="GO" id="GO:0004190">
    <property type="term" value="F:aspartic-type endopeptidase activity"/>
    <property type="evidence" value="ECO:0007669"/>
    <property type="project" value="InterPro"/>
</dbReference>
<dbReference type="EMBL" id="CAUWAG010000010">
    <property type="protein sequence ID" value="CAJ2507300.1"/>
    <property type="molecule type" value="Genomic_DNA"/>
</dbReference>
<evidence type="ECO:0000313" key="7">
    <source>
        <dbReference type="Proteomes" id="UP001295740"/>
    </source>
</evidence>
<dbReference type="PRINTS" id="PR00792">
    <property type="entry name" value="PEPSIN"/>
</dbReference>
<dbReference type="PANTHER" id="PTHR47966">
    <property type="entry name" value="BETA-SITE APP-CLEAVING ENZYME, ISOFORM A-RELATED"/>
    <property type="match status" value="1"/>
</dbReference>
<dbReference type="PANTHER" id="PTHR47966:SF51">
    <property type="entry name" value="BETA-SITE APP-CLEAVING ENZYME, ISOFORM A-RELATED"/>
    <property type="match status" value="1"/>
</dbReference>
<proteinExistence type="inferred from homology"/>
<feature type="chain" id="PRO_5042507537" evidence="4">
    <location>
        <begin position="17"/>
        <end position="396"/>
    </location>
</feature>
<feature type="active site" evidence="2">
    <location>
        <position position="69"/>
    </location>
</feature>
<feature type="disulfide bond" evidence="3">
    <location>
        <begin position="304"/>
        <end position="355"/>
    </location>
</feature>
<dbReference type="Pfam" id="PF00026">
    <property type="entry name" value="Asp"/>
    <property type="match status" value="1"/>
</dbReference>
<keyword evidence="4" id="KW-0732">Signal</keyword>
<dbReference type="Gene3D" id="2.40.70.10">
    <property type="entry name" value="Acid Proteases"/>
    <property type="match status" value="2"/>
</dbReference>
<protein>
    <submittedName>
        <fullName evidence="6">Uu.00g084860.m01.CDS01</fullName>
    </submittedName>
</protein>
<dbReference type="Proteomes" id="UP001295740">
    <property type="component" value="Unassembled WGS sequence"/>
</dbReference>